<proteinExistence type="inferred from homology"/>
<dbReference type="InterPro" id="IPR038665">
    <property type="entry name" value="Voltage-dep_anion_channel_sf"/>
</dbReference>
<name>A0A8S9H8Q3_BRACR</name>
<organism evidence="11 12">
    <name type="scientific">Brassica cretica</name>
    <name type="common">Mustard</name>
    <dbReference type="NCBI Taxonomy" id="69181"/>
    <lineage>
        <taxon>Eukaryota</taxon>
        <taxon>Viridiplantae</taxon>
        <taxon>Streptophyta</taxon>
        <taxon>Embryophyta</taxon>
        <taxon>Tracheophyta</taxon>
        <taxon>Spermatophyta</taxon>
        <taxon>Magnoliopsida</taxon>
        <taxon>eudicotyledons</taxon>
        <taxon>Gunneridae</taxon>
        <taxon>Pentapetalae</taxon>
        <taxon>rosids</taxon>
        <taxon>malvids</taxon>
        <taxon>Brassicales</taxon>
        <taxon>Brassicaceae</taxon>
        <taxon>Brassiceae</taxon>
        <taxon>Brassica</taxon>
    </lineage>
</organism>
<dbReference type="InterPro" id="IPR030183">
    <property type="entry name" value="SLAC/SLAH"/>
</dbReference>
<evidence type="ECO:0000256" key="10">
    <source>
        <dbReference type="SAM" id="Phobius"/>
    </source>
</evidence>
<evidence type="ECO:0000256" key="6">
    <source>
        <dbReference type="ARBA" id="ARBA00022989"/>
    </source>
</evidence>
<evidence type="ECO:0000256" key="3">
    <source>
        <dbReference type="ARBA" id="ARBA00022448"/>
    </source>
</evidence>
<comment type="caution">
    <text evidence="11">The sequence shown here is derived from an EMBL/GenBank/DDBJ whole genome shotgun (WGS) entry which is preliminary data.</text>
</comment>
<dbReference type="PANTHER" id="PTHR31269">
    <property type="entry name" value="S-TYPE ANION CHANNEL SLAH3"/>
    <property type="match status" value="1"/>
</dbReference>
<keyword evidence="3" id="KW-0813">Transport</keyword>
<dbReference type="EMBL" id="QGKW02001988">
    <property type="protein sequence ID" value="KAF2553326.1"/>
    <property type="molecule type" value="Genomic_DNA"/>
</dbReference>
<feature type="transmembrane region" description="Helical" evidence="10">
    <location>
        <begin position="165"/>
        <end position="192"/>
    </location>
</feature>
<evidence type="ECO:0000256" key="9">
    <source>
        <dbReference type="SAM" id="MobiDB-lite"/>
    </source>
</evidence>
<evidence type="ECO:0000313" key="11">
    <source>
        <dbReference type="EMBL" id="KAF2553326.1"/>
    </source>
</evidence>
<evidence type="ECO:0000256" key="8">
    <source>
        <dbReference type="ARBA" id="ARBA00023136"/>
    </source>
</evidence>
<dbReference type="Pfam" id="PF03595">
    <property type="entry name" value="SLAC1"/>
    <property type="match status" value="1"/>
</dbReference>
<reference evidence="11" key="1">
    <citation type="submission" date="2019-12" db="EMBL/GenBank/DDBJ databases">
        <title>Genome sequencing and annotation of Brassica cretica.</title>
        <authorList>
            <person name="Studholme D.J."/>
            <person name="Sarris P.F."/>
        </authorList>
    </citation>
    <scope>NUCLEOTIDE SEQUENCE</scope>
    <source>
        <strain evidence="11">PFS-001/15</strain>
        <tissue evidence="11">Leaf</tissue>
    </source>
</reference>
<protein>
    <submittedName>
        <fullName evidence="11">Uncharacterized protein</fullName>
    </submittedName>
</protein>
<dbReference type="PANTHER" id="PTHR31269:SF33">
    <property type="entry name" value="S-TYPE ANION CHANNEL SLAH2"/>
    <property type="match status" value="1"/>
</dbReference>
<keyword evidence="5 10" id="KW-0812">Transmembrane</keyword>
<dbReference type="GO" id="GO:0005886">
    <property type="term" value="C:plasma membrane"/>
    <property type="evidence" value="ECO:0007669"/>
    <property type="project" value="UniProtKB-SubCell"/>
</dbReference>
<feature type="compositionally biased region" description="Polar residues" evidence="9">
    <location>
        <begin position="1"/>
        <end position="28"/>
    </location>
</feature>
<dbReference type="GO" id="GO:0006873">
    <property type="term" value="P:intracellular monoatomic ion homeostasis"/>
    <property type="evidence" value="ECO:0007669"/>
    <property type="project" value="InterPro"/>
</dbReference>
<accession>A0A8S9H8Q3</accession>
<evidence type="ECO:0000256" key="2">
    <source>
        <dbReference type="ARBA" id="ARBA00007808"/>
    </source>
</evidence>
<dbReference type="GO" id="GO:0008308">
    <property type="term" value="F:voltage-gated monoatomic anion channel activity"/>
    <property type="evidence" value="ECO:0007669"/>
    <property type="project" value="InterPro"/>
</dbReference>
<feature type="transmembrane region" description="Helical" evidence="10">
    <location>
        <begin position="134"/>
        <end position="153"/>
    </location>
</feature>
<keyword evidence="8 10" id="KW-0472">Membrane</keyword>
<keyword evidence="4" id="KW-1003">Cell membrane</keyword>
<evidence type="ECO:0000256" key="7">
    <source>
        <dbReference type="ARBA" id="ARBA00023065"/>
    </source>
</evidence>
<dbReference type="InterPro" id="IPR004695">
    <property type="entry name" value="SLAC1/Mae1/Ssu1/TehA"/>
</dbReference>
<dbReference type="Proteomes" id="UP000712281">
    <property type="component" value="Unassembled WGS sequence"/>
</dbReference>
<dbReference type="AlphaFoldDB" id="A0A8S9H8Q3"/>
<evidence type="ECO:0000313" key="12">
    <source>
        <dbReference type="Proteomes" id="UP000712281"/>
    </source>
</evidence>
<keyword evidence="6 10" id="KW-1133">Transmembrane helix</keyword>
<evidence type="ECO:0000256" key="5">
    <source>
        <dbReference type="ARBA" id="ARBA00022692"/>
    </source>
</evidence>
<comment type="subcellular location">
    <subcellularLocation>
        <location evidence="1">Cell membrane</location>
        <topology evidence="1">Multi-pass membrane protein</topology>
    </subcellularLocation>
</comment>
<evidence type="ECO:0000256" key="4">
    <source>
        <dbReference type="ARBA" id="ARBA00022475"/>
    </source>
</evidence>
<feature type="region of interest" description="Disordered" evidence="9">
    <location>
        <begin position="1"/>
        <end position="37"/>
    </location>
</feature>
<sequence>MNNPRSASPSVSLATSDLLDNQRQSSHGEFTRLEKRMGGRRMTFHSKSMPRGSMFLDKEASRNSHDNRFDLFRTMSGKLERQISNLRGKPIERSLHEEEITESLTADRFFDALQGPELETLKVVRINFFRGFKFSLAWWAYTFPMTAVATATIKYSGEVTGVATQILSVVMSGAAALTVIGVLVMTVVHAFVKCDLFPNDVAIAISAEQPKQKKWFKQLKVVDPPDNQIDVEAPPLLNA</sequence>
<comment type="similarity">
    <text evidence="2">Belongs to the SLAC1 S-type anion channel family.</text>
</comment>
<gene>
    <name evidence="11" type="ORF">F2Q68_00037508</name>
</gene>
<keyword evidence="7" id="KW-0406">Ion transport</keyword>
<evidence type="ECO:0000256" key="1">
    <source>
        <dbReference type="ARBA" id="ARBA00004651"/>
    </source>
</evidence>
<dbReference type="Gene3D" id="1.50.10.150">
    <property type="entry name" value="Voltage-dependent anion channel"/>
    <property type="match status" value="1"/>
</dbReference>